<dbReference type="InterPro" id="IPR011250">
    <property type="entry name" value="OMP/PagP_B-barrel"/>
</dbReference>
<dbReference type="SUPFAM" id="SSF56925">
    <property type="entry name" value="OMPA-like"/>
    <property type="match status" value="1"/>
</dbReference>
<name>A0ABN6EIF7_9BACT</name>
<accession>A0ABN6EIF7</accession>
<dbReference type="InterPro" id="IPR045743">
    <property type="entry name" value="DUF6089"/>
</dbReference>
<dbReference type="Proteomes" id="UP001319045">
    <property type="component" value="Chromosome"/>
</dbReference>
<organism evidence="2 3">
    <name type="scientific">Prevotella herbatica</name>
    <dbReference type="NCBI Taxonomy" id="2801997"/>
    <lineage>
        <taxon>Bacteria</taxon>
        <taxon>Pseudomonadati</taxon>
        <taxon>Bacteroidota</taxon>
        <taxon>Bacteroidia</taxon>
        <taxon>Bacteroidales</taxon>
        <taxon>Prevotellaceae</taxon>
        <taxon>Prevotella</taxon>
    </lineage>
</organism>
<evidence type="ECO:0000313" key="3">
    <source>
        <dbReference type="Proteomes" id="UP001319045"/>
    </source>
</evidence>
<evidence type="ECO:0000259" key="1">
    <source>
        <dbReference type="Pfam" id="PF19573"/>
    </source>
</evidence>
<proteinExistence type="predicted"/>
<protein>
    <recommendedName>
        <fullName evidence="1">DUF6089 domain-containing protein</fullName>
    </recommendedName>
</protein>
<dbReference type="Pfam" id="PF19573">
    <property type="entry name" value="DUF6089"/>
    <property type="match status" value="1"/>
</dbReference>
<gene>
    <name evidence="2" type="ORF">prwr041_10060</name>
</gene>
<evidence type="ECO:0000313" key="2">
    <source>
        <dbReference type="EMBL" id="BCS85113.1"/>
    </source>
</evidence>
<reference evidence="2 3" key="1">
    <citation type="journal article" date="2022" name="Int. J. Syst. Evol. Microbiol.">
        <title>Prevotella herbatica sp. nov., a plant polysaccharide-decomposing anaerobic bacterium isolated from a methanogenic reactor.</title>
        <authorList>
            <person name="Uek A."/>
            <person name="Tonouchi A."/>
            <person name="Kaku N."/>
            <person name="Ueki K."/>
        </authorList>
    </citation>
    <scope>NUCLEOTIDE SEQUENCE [LARGE SCALE GENOMIC DNA]</scope>
    <source>
        <strain evidence="2 3">WR041</strain>
    </source>
</reference>
<dbReference type="EMBL" id="AP024484">
    <property type="protein sequence ID" value="BCS85113.1"/>
    <property type="molecule type" value="Genomic_DNA"/>
</dbReference>
<feature type="domain" description="DUF6089" evidence="1">
    <location>
        <begin position="19"/>
        <end position="214"/>
    </location>
</feature>
<dbReference type="Gene3D" id="2.40.160.20">
    <property type="match status" value="1"/>
</dbReference>
<sequence>MMIISAASMSAQKDYDYRMEIGGGLGLTGYLGDFNGNITKDLKPMFTVVLRRNIDHYMALKLAASYGKLKGSSAETNTFYTEYADGKYNFNNSIADANLSYEYNFWPYGTGYDYRGAQRFTPFISGGIGVTYCDGLNNVFTANIPLGVGLKYKIGERLNAGLEWAMHFSLSDKLDGVRDPYGISSSGLFKNTDCYSSLLLTITYSFMPKCTTCNKE</sequence>
<keyword evidence="3" id="KW-1185">Reference proteome</keyword>